<name>A0A5N6RTD2_9ROSI</name>
<dbReference type="EMBL" id="CM017328">
    <property type="protein sequence ID" value="KAE8125706.1"/>
    <property type="molecule type" value="Genomic_DNA"/>
</dbReference>
<protein>
    <submittedName>
        <fullName evidence="1">Uncharacterized protein</fullName>
    </submittedName>
</protein>
<dbReference type="OrthoDB" id="1731161at2759"/>
<gene>
    <name evidence="1" type="ORF">FH972_020481</name>
</gene>
<dbReference type="AlphaFoldDB" id="A0A5N6RTD2"/>
<proteinExistence type="predicted"/>
<evidence type="ECO:0000313" key="1">
    <source>
        <dbReference type="EMBL" id="KAE8125706.1"/>
    </source>
</evidence>
<dbReference type="Gene3D" id="3.30.200.20">
    <property type="entry name" value="Phosphorylase Kinase, domain 1"/>
    <property type="match status" value="1"/>
</dbReference>
<evidence type="ECO:0000313" key="2">
    <source>
        <dbReference type="Proteomes" id="UP000327013"/>
    </source>
</evidence>
<reference evidence="1 2" key="1">
    <citation type="submission" date="2019-06" db="EMBL/GenBank/DDBJ databases">
        <title>A chromosomal-level reference genome of Carpinus fangiana (Coryloideae, Betulaceae).</title>
        <authorList>
            <person name="Yang X."/>
            <person name="Wang Z."/>
            <person name="Zhang L."/>
            <person name="Hao G."/>
            <person name="Liu J."/>
            <person name="Yang Y."/>
        </authorList>
    </citation>
    <scope>NUCLEOTIDE SEQUENCE [LARGE SCALE GENOMIC DNA]</scope>
    <source>
        <strain evidence="1">Cfa_2016G</strain>
        <tissue evidence="1">Leaf</tissue>
    </source>
</reference>
<organism evidence="1 2">
    <name type="scientific">Carpinus fangiana</name>
    <dbReference type="NCBI Taxonomy" id="176857"/>
    <lineage>
        <taxon>Eukaryota</taxon>
        <taxon>Viridiplantae</taxon>
        <taxon>Streptophyta</taxon>
        <taxon>Embryophyta</taxon>
        <taxon>Tracheophyta</taxon>
        <taxon>Spermatophyta</taxon>
        <taxon>Magnoliopsida</taxon>
        <taxon>eudicotyledons</taxon>
        <taxon>Gunneridae</taxon>
        <taxon>Pentapetalae</taxon>
        <taxon>rosids</taxon>
        <taxon>fabids</taxon>
        <taxon>Fagales</taxon>
        <taxon>Betulaceae</taxon>
        <taxon>Carpinus</taxon>
    </lineage>
</organism>
<keyword evidence="2" id="KW-1185">Reference proteome</keyword>
<sequence>MHFTKNIFGGTTKISHGKEDMELPMFDLAAIANAIDNFSNNKKLGGGFGPVYKIFDPSATVDATVRGQAYREATTQAQDAVQATNQVQDAIQDTALLKQVNHVGFTASLASINRGAATNMPSGDLTAASYVTKERRVEANNTRRGNITLFNHDRR</sequence>
<dbReference type="Proteomes" id="UP000327013">
    <property type="component" value="Chromosome 8"/>
</dbReference>
<accession>A0A5N6RTD2</accession>